<comment type="caution">
    <text evidence="3">The sequence shown here is derived from an EMBL/GenBank/DDBJ whole genome shotgun (WGS) entry which is preliminary data.</text>
</comment>
<evidence type="ECO:0000256" key="1">
    <source>
        <dbReference type="ARBA" id="ARBA00038101"/>
    </source>
</evidence>
<sequence length="956" mass="106104">KPAPSVPTPTKTTTEPVVETPVSTAATPKSVKEEVPVVAKPVEPEAIAVEKLRIDEAAEEGIMEEGGDETLSVLDDFPQTMESITESKNSSEEGIEFEDVYVESPSFQEPQERDVPLEPEIVETEEVVMYNTIGSFNKISENVEEEENELEEEEYEGKEMSHPRPYFPPAEPQNRISSTDEKSSMNAGVSTTPPPLSAVELSQYYHGVLRALYEEESFASALAWIKLGVAHGHGRLHWLLGVLYANGIGVPQSDAKAILHHTFAALEHVPEAHMALGRRYADGIGVASSCEKALRHYREVADIVAHSYNGVPNPLQHLREMRGGRLVDESEAMQLLMYRADEGATDALLALGRIYFRGRRGIPRDWHRARLYFLNALDRGEVAAYGALGQLHATGDNTAQPAIARDLATAATYYSQGAAQNDPVSLNGMGYLHAVGFYVNGQPATPEGETGTEGAVDIESSDHEKGKAKPDYVTAAEYFRLSAEHGSVEGIYNLGVLLLHGRGVPQDVVSAIRHFETAAVRGNLLSFWQLARIEYDKGNCMRSLSYYSRVASFNSFFDSSNDSPYFPLDEKGISPPIVPRKGNTLVQLFEVLSLAEAGHISSRKNAAQLIESVPIMEEPPEALENEVFAKSGRPPERAMKNESGVIWLEWYHTPTSNTLTEEQTPSSPRLLSQSEALNMLRLRIYGMSAIFGNPEANLRLGDFYYYGESRLIGSSMSQALMHYEAAASKHNPKALFNMGFMYQLGLGVKNSRNVLGVRDALIRIITAGAVEDDMNDDNTNNNNNNNKETEAKEKGKAAKIIAAEEMRLYLAKRYYDRVVEADPTGSVYAVNFALMSLNFQWWWLYFSRQRYGFSKLLGLPMPFEQEDIMEDITDTSVLLSSDKQEGENRPHPYRHDQQQQQQQQKLSVESSSSTSTSSSVVHKTAAVGDHWSWDDYILICSSLSLFVLLLLRHHGA</sequence>
<dbReference type="OrthoDB" id="27934at2759"/>
<dbReference type="InterPro" id="IPR006597">
    <property type="entry name" value="Sel1-like"/>
</dbReference>
<feature type="region of interest" description="Disordered" evidence="2">
    <location>
        <begin position="881"/>
        <end position="915"/>
    </location>
</feature>
<dbReference type="InterPro" id="IPR050767">
    <property type="entry name" value="Sel1_AlgK"/>
</dbReference>
<reference evidence="3 4" key="1">
    <citation type="submission" date="2017-03" db="EMBL/GenBank/DDBJ databases">
        <title>An alternative strategy for trypanosome survival in the mammalian bloodstream revealed through genome and transcriptome analysis of the ubiquitous bovine parasite Trypanosoma (Megatrypanum) theileri.</title>
        <authorList>
            <person name="Kelly S."/>
            <person name="Ivens A."/>
            <person name="Mott A."/>
            <person name="O'Neill E."/>
            <person name="Emms D."/>
            <person name="Macleod O."/>
            <person name="Voorheis P."/>
            <person name="Matthews J."/>
            <person name="Matthews K."/>
            <person name="Carrington M."/>
        </authorList>
    </citation>
    <scope>NUCLEOTIDE SEQUENCE [LARGE SCALE GENOMIC DNA]</scope>
    <source>
        <strain evidence="3">Edinburgh</strain>
    </source>
</reference>
<evidence type="ECO:0000313" key="4">
    <source>
        <dbReference type="Proteomes" id="UP000192257"/>
    </source>
</evidence>
<proteinExistence type="inferred from homology"/>
<accession>A0A1X0NPF1</accession>
<dbReference type="EMBL" id="NBCO01000027">
    <property type="protein sequence ID" value="ORC86564.1"/>
    <property type="molecule type" value="Genomic_DNA"/>
</dbReference>
<feature type="compositionally biased region" description="Low complexity" evidence="2">
    <location>
        <begin position="898"/>
        <end position="915"/>
    </location>
</feature>
<organism evidence="3 4">
    <name type="scientific">Trypanosoma theileri</name>
    <dbReference type="NCBI Taxonomy" id="67003"/>
    <lineage>
        <taxon>Eukaryota</taxon>
        <taxon>Discoba</taxon>
        <taxon>Euglenozoa</taxon>
        <taxon>Kinetoplastea</taxon>
        <taxon>Metakinetoplastina</taxon>
        <taxon>Trypanosomatida</taxon>
        <taxon>Trypanosomatidae</taxon>
        <taxon>Trypanosoma</taxon>
    </lineage>
</organism>
<dbReference type="GO" id="GO:0036503">
    <property type="term" value="P:ERAD pathway"/>
    <property type="evidence" value="ECO:0007669"/>
    <property type="project" value="TreeGrafter"/>
</dbReference>
<dbReference type="Pfam" id="PF08238">
    <property type="entry name" value="Sel1"/>
    <property type="match status" value="8"/>
</dbReference>
<dbReference type="SUPFAM" id="SSF81901">
    <property type="entry name" value="HCP-like"/>
    <property type="match status" value="4"/>
</dbReference>
<dbReference type="GO" id="GO:0005789">
    <property type="term" value="C:endoplasmic reticulum membrane"/>
    <property type="evidence" value="ECO:0007669"/>
    <property type="project" value="TreeGrafter"/>
</dbReference>
<dbReference type="PANTHER" id="PTHR11102">
    <property type="entry name" value="SEL-1-LIKE PROTEIN"/>
    <property type="match status" value="1"/>
</dbReference>
<feature type="region of interest" description="Disordered" evidence="2">
    <location>
        <begin position="142"/>
        <end position="192"/>
    </location>
</feature>
<gene>
    <name evidence="3" type="ORF">TM35_000271540</name>
</gene>
<feature type="non-terminal residue" evidence="3">
    <location>
        <position position="1"/>
    </location>
</feature>
<evidence type="ECO:0000256" key="2">
    <source>
        <dbReference type="SAM" id="MobiDB-lite"/>
    </source>
</evidence>
<dbReference type="InterPro" id="IPR011990">
    <property type="entry name" value="TPR-like_helical_dom_sf"/>
</dbReference>
<protein>
    <submittedName>
        <fullName evidence="3">Uncharacterized protein</fullName>
    </submittedName>
</protein>
<dbReference type="RefSeq" id="XP_028880630.1">
    <property type="nucleotide sequence ID" value="XM_029028047.1"/>
</dbReference>
<dbReference type="PANTHER" id="PTHR11102:SF147">
    <property type="entry name" value="SEL1L ADAPTOR SUBUNIT OF ERAD E3 UBIQUITIN LIGASE"/>
    <property type="match status" value="1"/>
</dbReference>
<feature type="region of interest" description="Disordered" evidence="2">
    <location>
        <begin position="444"/>
        <end position="466"/>
    </location>
</feature>
<dbReference type="Gene3D" id="1.25.40.10">
    <property type="entry name" value="Tetratricopeptide repeat domain"/>
    <property type="match status" value="3"/>
</dbReference>
<name>A0A1X0NPF1_9TRYP</name>
<feature type="region of interest" description="Disordered" evidence="2">
    <location>
        <begin position="1"/>
        <end position="31"/>
    </location>
</feature>
<feature type="compositionally biased region" description="Low complexity" evidence="2">
    <location>
        <begin position="8"/>
        <end position="29"/>
    </location>
</feature>
<dbReference type="AlphaFoldDB" id="A0A1X0NPF1"/>
<feature type="compositionally biased region" description="Acidic residues" evidence="2">
    <location>
        <begin position="142"/>
        <end position="156"/>
    </location>
</feature>
<dbReference type="Proteomes" id="UP000192257">
    <property type="component" value="Unassembled WGS sequence"/>
</dbReference>
<dbReference type="VEuPathDB" id="TriTrypDB:TM35_000271540"/>
<dbReference type="SMART" id="SM00671">
    <property type="entry name" value="SEL1"/>
    <property type="match status" value="8"/>
</dbReference>
<keyword evidence="4" id="KW-1185">Reference proteome</keyword>
<comment type="similarity">
    <text evidence="1">Belongs to the sel-1 family.</text>
</comment>
<dbReference type="STRING" id="67003.A0A1X0NPF1"/>
<dbReference type="GeneID" id="39987827"/>
<feature type="compositionally biased region" description="Basic and acidic residues" evidence="2">
    <location>
        <begin position="882"/>
        <end position="897"/>
    </location>
</feature>
<evidence type="ECO:0000313" key="3">
    <source>
        <dbReference type="EMBL" id="ORC86564.1"/>
    </source>
</evidence>